<organism evidence="14 15">
    <name type="scientific">Mortierella polycephala</name>
    <dbReference type="NCBI Taxonomy" id="41804"/>
    <lineage>
        <taxon>Eukaryota</taxon>
        <taxon>Fungi</taxon>
        <taxon>Fungi incertae sedis</taxon>
        <taxon>Mucoromycota</taxon>
        <taxon>Mortierellomycotina</taxon>
        <taxon>Mortierellomycetes</taxon>
        <taxon>Mortierellales</taxon>
        <taxon>Mortierellaceae</taxon>
        <taxon>Mortierella</taxon>
    </lineage>
</organism>
<evidence type="ECO:0000256" key="12">
    <source>
        <dbReference type="SAM" id="MobiDB-lite"/>
    </source>
</evidence>
<keyword evidence="5 11" id="KW-0472">Membrane</keyword>
<feature type="region of interest" description="Disordered" evidence="12">
    <location>
        <begin position="500"/>
        <end position="548"/>
    </location>
</feature>
<dbReference type="Proteomes" id="UP000726737">
    <property type="component" value="Unassembled WGS sequence"/>
</dbReference>
<feature type="active site" description="Schiff-base intermediate with substrate; via pyruvic acid; for decarboxylase activity" evidence="11">
    <location>
        <position position="886"/>
    </location>
</feature>
<evidence type="ECO:0000256" key="7">
    <source>
        <dbReference type="ARBA" id="ARBA00023209"/>
    </source>
</evidence>
<dbReference type="PRINTS" id="PR00360">
    <property type="entry name" value="C2DOMAIN"/>
</dbReference>
<feature type="domain" description="C2" evidence="13">
    <location>
        <begin position="10"/>
        <end position="131"/>
    </location>
</feature>
<dbReference type="InterPro" id="IPR000008">
    <property type="entry name" value="C2_dom"/>
</dbReference>
<evidence type="ECO:0000313" key="15">
    <source>
        <dbReference type="Proteomes" id="UP000726737"/>
    </source>
</evidence>
<evidence type="ECO:0000313" key="14">
    <source>
        <dbReference type="EMBL" id="KAG0252634.1"/>
    </source>
</evidence>
<feature type="compositionally biased region" description="Polar residues" evidence="12">
    <location>
        <begin position="219"/>
        <end position="232"/>
    </location>
</feature>
<feature type="chain" id="PRO_5040553497" description="Phosphatidylserine decarboxylase 2 beta chain" evidence="11">
    <location>
        <begin position="1"/>
        <end position="885"/>
    </location>
</feature>
<comment type="domain">
    <text evidence="11">The C2 domains have an essential, but non-catalytic function. They may facilitate interactions with other proteins and are required for lipid transport function.</text>
</comment>
<dbReference type="GO" id="GO:0010008">
    <property type="term" value="C:endosome membrane"/>
    <property type="evidence" value="ECO:0007669"/>
    <property type="project" value="UniProtKB-SubCell"/>
</dbReference>
<dbReference type="SUPFAM" id="SSF49562">
    <property type="entry name" value="C2 domain (Calcium/lipid-binding domain, CaLB)"/>
    <property type="match status" value="2"/>
</dbReference>
<feature type="chain" id="PRO_5040553498" description="Phosphatidylserine decarboxylase 2 alpha chain" evidence="11">
    <location>
        <begin position="886"/>
        <end position="927"/>
    </location>
</feature>
<dbReference type="GO" id="GO:0005795">
    <property type="term" value="C:Golgi stack"/>
    <property type="evidence" value="ECO:0007669"/>
    <property type="project" value="UniProtKB-UniRule"/>
</dbReference>
<feature type="site" description="Cleavage (non-hydrolytic); by autocatalysis" evidence="11">
    <location>
        <begin position="885"/>
        <end position="886"/>
    </location>
</feature>
<dbReference type="EC" id="4.1.1.65" evidence="11"/>
<dbReference type="Pfam" id="PF00168">
    <property type="entry name" value="C2"/>
    <property type="match status" value="2"/>
</dbReference>
<keyword evidence="11" id="KW-0333">Golgi apparatus</keyword>
<protein>
    <recommendedName>
        <fullName evidence="11">Phosphatidylserine decarboxylase proenzyme 2</fullName>
        <ecNumber evidence="11">4.1.1.65</ecNumber>
    </recommendedName>
    <component>
        <recommendedName>
            <fullName evidence="11">Phosphatidylserine decarboxylase 2 beta chain</fullName>
        </recommendedName>
    </component>
    <component>
        <recommendedName>
            <fullName evidence="11">Phosphatidylserine decarboxylase 2 alpha chain</fullName>
        </recommendedName>
    </component>
</protein>
<evidence type="ECO:0000256" key="2">
    <source>
        <dbReference type="ARBA" id="ARBA00022516"/>
    </source>
</evidence>
<dbReference type="InterPro" id="IPR033177">
    <property type="entry name" value="PSD-B"/>
</dbReference>
<keyword evidence="11" id="KW-0967">Endosome</keyword>
<dbReference type="HAMAP" id="MF_00663">
    <property type="entry name" value="PS_decarb_PSD_B_type2"/>
    <property type="match status" value="1"/>
</dbReference>
<feature type="domain" description="C2" evidence="13">
    <location>
        <begin position="229"/>
        <end position="352"/>
    </location>
</feature>
<feature type="active site" description="Charge relay system; for autoendoproteolytic cleavage activity" evidence="11">
    <location>
        <position position="743"/>
    </location>
</feature>
<dbReference type="PANTHER" id="PTHR10067">
    <property type="entry name" value="PHOSPHATIDYLSERINE DECARBOXYLASE"/>
    <property type="match status" value="1"/>
</dbReference>
<keyword evidence="6 11" id="KW-0865">Zymogen</keyword>
<comment type="pathway">
    <text evidence="1">Lipid metabolism.</text>
</comment>
<dbReference type="GO" id="GO:0000139">
    <property type="term" value="C:Golgi membrane"/>
    <property type="evidence" value="ECO:0007669"/>
    <property type="project" value="UniProtKB-SubCell"/>
</dbReference>
<evidence type="ECO:0000256" key="5">
    <source>
        <dbReference type="ARBA" id="ARBA00023136"/>
    </source>
</evidence>
<dbReference type="Gene3D" id="2.60.40.150">
    <property type="entry name" value="C2 domain"/>
    <property type="match status" value="2"/>
</dbReference>
<dbReference type="OrthoDB" id="5973539at2759"/>
<comment type="function">
    <text evidence="11">Catalyzes the formation of phosphatidylethanolamine (PtdEtn) from phosphatidylserine (PtdSer). Plays a central role in phospholipid metabolism and in the interorganelle trafficking of phosphatidylserine.</text>
</comment>
<comment type="PTM">
    <text evidence="11">Is synthesized initially as an inactive proenzyme. Formation of the active enzyme involves a self-maturation process in which the active site pyruvoyl group is generated from an internal serine residue via an autocatalytic post-translational modification. Two non-identical subunits are generated from the proenzyme in this reaction, and the pyruvate is formed at the N-terminus of the alpha chain, which is derived from the carboxyl end of the proenzyme. The autoendoproteolytic cleavage occurs by a canonical serine protease mechanism, in which the side chain hydroxyl group of the serine supplies its oxygen atom to form the C-terminus of the beta chain, while the remainder of the serine residue undergoes an oxidative deamination to produce ammonia and the pyruvoyl prosthetic group on the alpha chain. During this reaction, the Ser that is part of the protease active site of the proenzyme becomes the pyruvoyl prosthetic group, which constitutes an essential element of the active site of the mature decarboxylase.</text>
</comment>
<keyword evidence="15" id="KW-1185">Reference proteome</keyword>
<comment type="subunit">
    <text evidence="11">Heterodimer of a large membrane-associated beta subunit and a small pyruvoyl-containing alpha subunit.</text>
</comment>
<dbReference type="PROSITE" id="PS50004">
    <property type="entry name" value="C2"/>
    <property type="match status" value="2"/>
</dbReference>
<dbReference type="InterPro" id="IPR003817">
    <property type="entry name" value="PS_Dcarbxylase"/>
</dbReference>
<keyword evidence="8 11" id="KW-0456">Lyase</keyword>
<dbReference type="SMART" id="SM00239">
    <property type="entry name" value="C2"/>
    <property type="match status" value="2"/>
</dbReference>
<dbReference type="GO" id="GO:0004609">
    <property type="term" value="F:phosphatidylserine decarboxylase activity"/>
    <property type="evidence" value="ECO:0007669"/>
    <property type="project" value="UniProtKB-UniRule"/>
</dbReference>
<comment type="pathway">
    <text evidence="11">Phospholipid metabolism; phosphatidylethanolamine biosynthesis; phosphatidylethanolamine from CDP-diacylglycerol: step 2/2.</text>
</comment>
<evidence type="ECO:0000259" key="13">
    <source>
        <dbReference type="PROSITE" id="PS50004"/>
    </source>
</evidence>
<proteinExistence type="inferred from homology"/>
<dbReference type="InterPro" id="IPR033179">
    <property type="entry name" value="PSD_type2_pro"/>
</dbReference>
<accession>A0A9P6PTF9</accession>
<evidence type="ECO:0000256" key="3">
    <source>
        <dbReference type="ARBA" id="ARBA00022793"/>
    </source>
</evidence>
<gene>
    <name evidence="11" type="primary">PSD2</name>
    <name evidence="14" type="ORF">BG011_006870</name>
</gene>
<evidence type="ECO:0000256" key="8">
    <source>
        <dbReference type="ARBA" id="ARBA00023239"/>
    </source>
</evidence>
<dbReference type="Pfam" id="PF02666">
    <property type="entry name" value="PS_Dcarbxylase"/>
    <property type="match status" value="1"/>
</dbReference>
<evidence type="ECO:0000256" key="1">
    <source>
        <dbReference type="ARBA" id="ARBA00005189"/>
    </source>
</evidence>
<evidence type="ECO:0000256" key="6">
    <source>
        <dbReference type="ARBA" id="ARBA00023145"/>
    </source>
</evidence>
<dbReference type="AlphaFoldDB" id="A0A9P6PTF9"/>
<evidence type="ECO:0000256" key="11">
    <source>
        <dbReference type="HAMAP-Rule" id="MF_03209"/>
    </source>
</evidence>
<dbReference type="NCBIfam" id="TIGR00163">
    <property type="entry name" value="PS_decarb"/>
    <property type="match status" value="1"/>
</dbReference>
<comment type="subcellular location">
    <subcellularLocation>
        <location evidence="11">Golgi apparatus membrane</location>
        <topology evidence="11">Peripheral membrane protein</topology>
        <orientation evidence="11">Cytoplasmic side</orientation>
    </subcellularLocation>
    <subcellularLocation>
        <location evidence="11">Endosome membrane</location>
        <topology evidence="11">Peripheral membrane protein</topology>
        <orientation evidence="11">Cytoplasmic side</orientation>
    </subcellularLocation>
</comment>
<keyword evidence="9 11" id="KW-1208">Phospholipid metabolism</keyword>
<feature type="modified residue" description="Pyruvic acid (Ser); by autocatalysis" evidence="11">
    <location>
        <position position="886"/>
    </location>
</feature>
<feature type="compositionally biased region" description="Polar residues" evidence="12">
    <location>
        <begin position="517"/>
        <end position="531"/>
    </location>
</feature>
<evidence type="ECO:0000256" key="4">
    <source>
        <dbReference type="ARBA" id="ARBA00023098"/>
    </source>
</evidence>
<dbReference type="GO" id="GO:0006646">
    <property type="term" value="P:phosphatidylethanolamine biosynthetic process"/>
    <property type="evidence" value="ECO:0007669"/>
    <property type="project" value="UniProtKB-UniRule"/>
</dbReference>
<dbReference type="EMBL" id="JAAAJA010000508">
    <property type="protein sequence ID" value="KAG0252634.1"/>
    <property type="molecule type" value="Genomic_DNA"/>
</dbReference>
<dbReference type="InterPro" id="IPR035892">
    <property type="entry name" value="C2_domain_sf"/>
</dbReference>
<feature type="compositionally biased region" description="Acidic residues" evidence="12">
    <location>
        <begin position="532"/>
        <end position="546"/>
    </location>
</feature>
<keyword evidence="4 11" id="KW-0443">Lipid metabolism</keyword>
<reference evidence="14" key="1">
    <citation type="journal article" date="2020" name="Fungal Divers.">
        <title>Resolving the Mortierellaceae phylogeny through synthesis of multi-gene phylogenetics and phylogenomics.</title>
        <authorList>
            <person name="Vandepol N."/>
            <person name="Liber J."/>
            <person name="Desiro A."/>
            <person name="Na H."/>
            <person name="Kennedy M."/>
            <person name="Barry K."/>
            <person name="Grigoriev I.V."/>
            <person name="Miller A.N."/>
            <person name="O'Donnell K."/>
            <person name="Stajich J.E."/>
            <person name="Bonito G."/>
        </authorList>
    </citation>
    <scope>NUCLEOTIDE SEQUENCE</scope>
    <source>
        <strain evidence="14">KOD948</strain>
    </source>
</reference>
<comment type="cofactor">
    <cofactor evidence="11">
        <name>pyruvate</name>
        <dbReference type="ChEBI" id="CHEBI:15361"/>
    </cofactor>
    <text evidence="11">Binds 1 pyruvoyl group covalently per subunit.</text>
</comment>
<keyword evidence="3 11" id="KW-0210">Decarboxylase</keyword>
<evidence type="ECO:0000256" key="10">
    <source>
        <dbReference type="ARBA" id="ARBA00023317"/>
    </source>
</evidence>
<keyword evidence="10 11" id="KW-0670">Pyruvate</keyword>
<keyword evidence="2 11" id="KW-0444">Lipid biosynthesis</keyword>
<sequence length="927" mass="104288">MEATTVSHFVPGTQNMGGTGSPPHTKECIYTMRIHISKAENLAVKDMNGFSDPYIKVYVGGNTHQTVTVRKNLNPEWNVSYDFDLEAQSMPNKIELVFWDWDRFGKDDFMGIVSIPFDESSLWVDSVPRHYNDKENKAKWFDLATMEGKSTNVSGRVELKFGFIDSSLSSANRDSCAKCQGAWKELMNGRNSLALGTKTVRVDDKNDIHMTDIPMAVGNTDNSFGPSNGQRDTTSTLSSSSSADLHGVVFMEVVSASDLPRLPNMTRMGFDMDPFVVISFGKSIFRTRVIRHDLDPVWNAKLMFRVHQGEESFKIKYSVHDWDKLSSNDYVGVATMEVNRLIQAADSCDASRQSVPTTEGEPKIIDPDMKEYLLDIVLSHKAEAVVAEDAKGPQLQVRAKFVPYSALQRRFWKVLAKAYDSDNKDDLYGREQIQAMLYGLGSTLSGNTVDEFFRHYNKDPEQDELTFDQLYDRLREQTKLHNHTIETPVHKKIFSRLSWRGKQRQTKKKDDVDDQDNGNISEQCSSNPSESDSVDLTEDDFEPQTPEEEHLIQISTCPICNDTSLGEKSEADVITHIAVCSGDDGFNLDKLILSDFVTEANAQRKWFNKAIKTLGYGKYTPTKGNANIIVQDRETGAMVEEKMQTFVRLGIRLLYKSPANKARIGKLLASMSRKQGVKFDDPRSKQDIEPFIRFHNLEAQMTEVLEPVENFSNFNEFFYRKLKPDARVLSSPGNDRVAVSAADCRMTCFQTISDATKFWIKGTEFTIGRLLADEGLAQIYEGGSLAIFRLAPQDYHRYHIPVKGVLSEPRPIEGEYYTVNPMAIRSKLDVYGENKRVISTIKSEEFGTVAFVAIGAMMVGSIVLTTQGGQSVERMEEHGYFAFGGSTIVLLFEPNSIAFDNDLVQSSKGQIEMLVKVGMQIGVSTRD</sequence>
<dbReference type="GO" id="GO:0016540">
    <property type="term" value="P:protein autoprocessing"/>
    <property type="evidence" value="ECO:0007669"/>
    <property type="project" value="UniProtKB-UniRule"/>
</dbReference>
<comment type="similarity">
    <text evidence="11">Belongs to the phosphatidylserine decarboxylase family. PSD-B subfamily. Eukaryotic type II sub-subfamily.</text>
</comment>
<feature type="active site" description="Charge relay system; for autoendoproteolytic cleavage activity" evidence="11">
    <location>
        <position position="886"/>
    </location>
</feature>
<feature type="region of interest" description="Disordered" evidence="12">
    <location>
        <begin position="219"/>
        <end position="240"/>
    </location>
</feature>
<keyword evidence="7 11" id="KW-0594">Phospholipid biosynthesis</keyword>
<name>A0A9P6PTF9_9FUNG</name>
<evidence type="ECO:0000256" key="9">
    <source>
        <dbReference type="ARBA" id="ARBA00023264"/>
    </source>
</evidence>
<comment type="catalytic activity">
    <reaction evidence="11">
        <text>a 1,2-diacyl-sn-glycero-3-phospho-L-serine + H(+) = a 1,2-diacyl-sn-glycero-3-phosphoethanolamine + CO2</text>
        <dbReference type="Rhea" id="RHEA:20828"/>
        <dbReference type="ChEBI" id="CHEBI:15378"/>
        <dbReference type="ChEBI" id="CHEBI:16526"/>
        <dbReference type="ChEBI" id="CHEBI:57262"/>
        <dbReference type="ChEBI" id="CHEBI:64612"/>
        <dbReference type="EC" id="4.1.1.65"/>
    </reaction>
</comment>
<comment type="caution">
    <text evidence="14">The sequence shown here is derived from an EMBL/GenBank/DDBJ whole genome shotgun (WGS) entry which is preliminary data.</text>
</comment>
<feature type="active site" description="Charge relay system; for autoendoproteolytic cleavage activity" evidence="11">
    <location>
        <position position="799"/>
    </location>
</feature>
<dbReference type="PANTHER" id="PTHR10067:SF17">
    <property type="entry name" value="PHOSPHATIDYLSERINE DECARBOXYLASE PROENZYME 2"/>
    <property type="match status" value="1"/>
</dbReference>